<protein>
    <recommendedName>
        <fullName evidence="3">HNH endonuclease</fullName>
    </recommendedName>
</protein>
<organism evidence="1 2">
    <name type="scientific">Nocardioides phosphati</name>
    <dbReference type="NCBI Taxonomy" id="1867775"/>
    <lineage>
        <taxon>Bacteria</taxon>
        <taxon>Bacillati</taxon>
        <taxon>Actinomycetota</taxon>
        <taxon>Actinomycetes</taxon>
        <taxon>Propionibacteriales</taxon>
        <taxon>Nocardioidaceae</taxon>
        <taxon>Nocardioides</taxon>
    </lineage>
</organism>
<proteinExistence type="predicted"/>
<accession>A0ABQ2N969</accession>
<comment type="caution">
    <text evidence="1">The sequence shown here is derived from an EMBL/GenBank/DDBJ whole genome shotgun (WGS) entry which is preliminary data.</text>
</comment>
<reference evidence="2" key="1">
    <citation type="journal article" date="2019" name="Int. J. Syst. Evol. Microbiol.">
        <title>The Global Catalogue of Microorganisms (GCM) 10K type strain sequencing project: providing services to taxonomists for standard genome sequencing and annotation.</title>
        <authorList>
            <consortium name="The Broad Institute Genomics Platform"/>
            <consortium name="The Broad Institute Genome Sequencing Center for Infectious Disease"/>
            <person name="Wu L."/>
            <person name="Ma J."/>
        </authorList>
    </citation>
    <scope>NUCLEOTIDE SEQUENCE [LARGE SCALE GENOMIC DNA]</scope>
    <source>
        <strain evidence="2">CGMCC 4.7371</strain>
    </source>
</reference>
<sequence>MADYGHDHRARRAALQPNIDAGNGWCHELVCLKTSRAIDPDDEWDLAHDRRVCPGKNRHRCVDACYLGPAHAQCNRSEGGVEKHRKADTRKRWRI</sequence>
<evidence type="ECO:0000313" key="2">
    <source>
        <dbReference type="Proteomes" id="UP000655410"/>
    </source>
</evidence>
<name>A0ABQ2N969_9ACTN</name>
<dbReference type="EMBL" id="BMNI01000001">
    <property type="protein sequence ID" value="GGO86649.1"/>
    <property type="molecule type" value="Genomic_DNA"/>
</dbReference>
<keyword evidence="2" id="KW-1185">Reference proteome</keyword>
<dbReference type="Proteomes" id="UP000655410">
    <property type="component" value="Unassembled WGS sequence"/>
</dbReference>
<evidence type="ECO:0008006" key="3">
    <source>
        <dbReference type="Google" id="ProtNLM"/>
    </source>
</evidence>
<gene>
    <name evidence="1" type="ORF">GCM10011584_09470</name>
</gene>
<evidence type="ECO:0000313" key="1">
    <source>
        <dbReference type="EMBL" id="GGO86649.1"/>
    </source>
</evidence>